<keyword evidence="7" id="KW-1015">Disulfide bond</keyword>
<evidence type="ECO:0000256" key="2">
    <source>
        <dbReference type="ARBA" id="ARBA00005600"/>
    </source>
</evidence>
<evidence type="ECO:0000256" key="5">
    <source>
        <dbReference type="ARBA" id="ARBA00022759"/>
    </source>
</evidence>
<dbReference type="InterPro" id="IPR023411">
    <property type="entry name" value="RNaseA_AS"/>
</dbReference>
<keyword evidence="5 8" id="KW-0255">Endonuclease</keyword>
<dbReference type="Proteomes" id="UP000515145">
    <property type="component" value="Chromosome 10"/>
</dbReference>
<proteinExistence type="inferred from homology"/>
<name>A0A6P7J5N8_9TELE</name>
<dbReference type="AlphaFoldDB" id="A0A6P7J5N8"/>
<dbReference type="GeneID" id="114442544"/>
<dbReference type="PANTHER" id="PTHR11437:SF10">
    <property type="entry name" value="ANGIOGENIN-RELATED"/>
    <property type="match status" value="1"/>
</dbReference>
<dbReference type="GO" id="GO:0004540">
    <property type="term" value="F:RNA nuclease activity"/>
    <property type="evidence" value="ECO:0007669"/>
    <property type="project" value="TreeGrafter"/>
</dbReference>
<dbReference type="InterPro" id="IPR023412">
    <property type="entry name" value="RNaseA_domain"/>
</dbReference>
<dbReference type="OrthoDB" id="8573660at2759"/>
<dbReference type="GO" id="GO:0050830">
    <property type="term" value="P:defense response to Gram-positive bacterium"/>
    <property type="evidence" value="ECO:0007669"/>
    <property type="project" value="TreeGrafter"/>
</dbReference>
<protein>
    <submittedName>
        <fullName evidence="11">Angiogenin-like isoform X1</fullName>
    </submittedName>
</protein>
<evidence type="ECO:0000256" key="6">
    <source>
        <dbReference type="ARBA" id="ARBA00022801"/>
    </source>
</evidence>
<accession>A0A6P7J5N8</accession>
<dbReference type="GO" id="GO:0001525">
    <property type="term" value="P:angiogenesis"/>
    <property type="evidence" value="ECO:0007669"/>
    <property type="project" value="TreeGrafter"/>
</dbReference>
<evidence type="ECO:0000256" key="8">
    <source>
        <dbReference type="RuleBase" id="RU000651"/>
    </source>
</evidence>
<evidence type="ECO:0000259" key="9">
    <source>
        <dbReference type="SMART" id="SM00092"/>
    </source>
</evidence>
<dbReference type="GO" id="GO:0004519">
    <property type="term" value="F:endonuclease activity"/>
    <property type="evidence" value="ECO:0007669"/>
    <property type="project" value="UniProtKB-KW"/>
</dbReference>
<dbReference type="GO" id="GO:0016787">
    <property type="term" value="F:hydrolase activity"/>
    <property type="evidence" value="ECO:0007669"/>
    <property type="project" value="UniProtKB-KW"/>
</dbReference>
<dbReference type="InterPro" id="IPR001427">
    <property type="entry name" value="RNaseA"/>
</dbReference>
<dbReference type="SMART" id="SM00092">
    <property type="entry name" value="RNAse_Pc"/>
    <property type="match status" value="1"/>
</dbReference>
<dbReference type="FunCoup" id="A0A6P7J5N8">
    <property type="interactions" value="1073"/>
</dbReference>
<gene>
    <name evidence="11" type="primary">LOC114442544</name>
</gene>
<comment type="similarity">
    <text evidence="2 8">Belongs to the pancreatic ribonuclease family.</text>
</comment>
<dbReference type="CDD" id="cd06265">
    <property type="entry name" value="RNase_A_canonical"/>
    <property type="match status" value="1"/>
</dbReference>
<evidence type="ECO:0000256" key="4">
    <source>
        <dbReference type="ARBA" id="ARBA00022722"/>
    </source>
</evidence>
<feature type="domain" description="Ribonuclease A-domain" evidence="9">
    <location>
        <begin position="41"/>
        <end position="158"/>
    </location>
</feature>
<dbReference type="GO" id="GO:0003676">
    <property type="term" value="F:nucleic acid binding"/>
    <property type="evidence" value="ECO:0007669"/>
    <property type="project" value="InterPro"/>
</dbReference>
<reference evidence="11" key="1">
    <citation type="submission" date="2025-08" db="UniProtKB">
        <authorList>
            <consortium name="RefSeq"/>
        </authorList>
    </citation>
    <scope>IDENTIFICATION</scope>
</reference>
<dbReference type="GO" id="GO:0005576">
    <property type="term" value="C:extracellular region"/>
    <property type="evidence" value="ECO:0007669"/>
    <property type="project" value="UniProtKB-SubCell"/>
</dbReference>
<evidence type="ECO:0000313" key="10">
    <source>
        <dbReference type="Proteomes" id="UP000515145"/>
    </source>
</evidence>
<keyword evidence="10" id="KW-1185">Reference proteome</keyword>
<dbReference type="PANTHER" id="PTHR11437">
    <property type="entry name" value="RIBONUCLEASE"/>
    <property type="match status" value="1"/>
</dbReference>
<evidence type="ECO:0000256" key="3">
    <source>
        <dbReference type="ARBA" id="ARBA00022525"/>
    </source>
</evidence>
<keyword evidence="3" id="KW-0964">Secreted</keyword>
<evidence type="ECO:0000256" key="7">
    <source>
        <dbReference type="ARBA" id="ARBA00023157"/>
    </source>
</evidence>
<dbReference type="Gene3D" id="3.10.130.10">
    <property type="entry name" value="Ribonuclease A-like domain"/>
    <property type="match status" value="1"/>
</dbReference>
<comment type="subcellular location">
    <subcellularLocation>
        <location evidence="1">Secreted</location>
    </subcellularLocation>
</comment>
<dbReference type="SUPFAM" id="SSF54076">
    <property type="entry name" value="RNase A-like"/>
    <property type="match status" value="1"/>
</dbReference>
<dbReference type="InParanoid" id="A0A6P7J5N8"/>
<dbReference type="Pfam" id="PF00074">
    <property type="entry name" value="RnaseA"/>
    <property type="match status" value="1"/>
</dbReference>
<dbReference type="RefSeq" id="XP_028272024.1">
    <property type="nucleotide sequence ID" value="XM_028416223.1"/>
</dbReference>
<evidence type="ECO:0000256" key="1">
    <source>
        <dbReference type="ARBA" id="ARBA00004613"/>
    </source>
</evidence>
<sequence length="162" mass="18222">MIWQLTQAYHCSLFDVQAIMRIPLACLLLLSTTVLSQPFSLNDRYKKFIEQHINAQMSANRCDAVINDRGISKTGSNECKETNTFILSTTGHVRAICEGAGVPYGDMTRSTIPFPVVICSLKNSGARLRHCQYRGRPSTSYIAIRCENRLPVHFDRDIVVVN</sequence>
<dbReference type="PROSITE" id="PS00127">
    <property type="entry name" value="RNASE_PANCREATIC"/>
    <property type="match status" value="1"/>
</dbReference>
<organism evidence="10 11">
    <name type="scientific">Parambassis ranga</name>
    <name type="common">Indian glassy fish</name>
    <dbReference type="NCBI Taxonomy" id="210632"/>
    <lineage>
        <taxon>Eukaryota</taxon>
        <taxon>Metazoa</taxon>
        <taxon>Chordata</taxon>
        <taxon>Craniata</taxon>
        <taxon>Vertebrata</taxon>
        <taxon>Euteleostomi</taxon>
        <taxon>Actinopterygii</taxon>
        <taxon>Neopterygii</taxon>
        <taxon>Teleostei</taxon>
        <taxon>Neoteleostei</taxon>
        <taxon>Acanthomorphata</taxon>
        <taxon>Ovalentaria</taxon>
        <taxon>Ambassidae</taxon>
        <taxon>Parambassis</taxon>
    </lineage>
</organism>
<dbReference type="InterPro" id="IPR036816">
    <property type="entry name" value="RNaseA-like_dom_sf"/>
</dbReference>
<keyword evidence="6 8" id="KW-0378">Hydrolase</keyword>
<evidence type="ECO:0000313" key="11">
    <source>
        <dbReference type="RefSeq" id="XP_028272024.1"/>
    </source>
</evidence>
<keyword evidence="4 8" id="KW-0540">Nuclease</keyword>
<dbReference type="GO" id="GO:0050829">
    <property type="term" value="P:defense response to Gram-negative bacterium"/>
    <property type="evidence" value="ECO:0007669"/>
    <property type="project" value="TreeGrafter"/>
</dbReference>